<dbReference type="PROSITE" id="PS51782">
    <property type="entry name" value="LYSM"/>
    <property type="match status" value="2"/>
</dbReference>
<dbReference type="AlphaFoldDB" id="A0A8H6SS35"/>
<dbReference type="OrthoDB" id="5985073at2759"/>
<dbReference type="Gene3D" id="3.10.350.10">
    <property type="entry name" value="LysM domain"/>
    <property type="match status" value="2"/>
</dbReference>
<dbReference type="RefSeq" id="XP_037220658.1">
    <property type="nucleotide sequence ID" value="XM_037362737.1"/>
</dbReference>
<dbReference type="CDD" id="cd00118">
    <property type="entry name" value="LysM"/>
    <property type="match status" value="1"/>
</dbReference>
<protein>
    <recommendedName>
        <fullName evidence="5">LysM domain-containing protein</fullName>
    </recommendedName>
</protein>
<evidence type="ECO:0000256" key="4">
    <source>
        <dbReference type="SAM" id="SignalP"/>
    </source>
</evidence>
<feature type="domain" description="LysM" evidence="5">
    <location>
        <begin position="30"/>
        <end position="77"/>
    </location>
</feature>
<feature type="region of interest" description="Disordered" evidence="3">
    <location>
        <begin position="141"/>
        <end position="181"/>
    </location>
</feature>
<evidence type="ECO:0000313" key="7">
    <source>
        <dbReference type="Proteomes" id="UP000636479"/>
    </source>
</evidence>
<keyword evidence="2" id="KW-0843">Virulence</keyword>
<evidence type="ECO:0000256" key="1">
    <source>
        <dbReference type="ARBA" id="ARBA00022669"/>
    </source>
</evidence>
<dbReference type="Pfam" id="PF01476">
    <property type="entry name" value="LysM"/>
    <property type="match status" value="2"/>
</dbReference>
<dbReference type="PANTHER" id="PTHR34997:SF1">
    <property type="entry name" value="PEPTIDOGLYCAN-BINDING LYSIN DOMAIN"/>
    <property type="match status" value="1"/>
</dbReference>
<feature type="chain" id="PRO_5034286783" description="LysM domain-containing protein" evidence="4">
    <location>
        <begin position="19"/>
        <end position="181"/>
    </location>
</feature>
<dbReference type="Proteomes" id="UP000636479">
    <property type="component" value="Unassembled WGS sequence"/>
</dbReference>
<feature type="domain" description="LysM" evidence="5">
    <location>
        <begin position="86"/>
        <end position="132"/>
    </location>
</feature>
<dbReference type="InterPro" id="IPR018392">
    <property type="entry name" value="LysM"/>
</dbReference>
<feature type="compositionally biased region" description="Acidic residues" evidence="3">
    <location>
        <begin position="167"/>
        <end position="181"/>
    </location>
</feature>
<evidence type="ECO:0000259" key="5">
    <source>
        <dbReference type="PROSITE" id="PS51782"/>
    </source>
</evidence>
<dbReference type="SMART" id="SM00257">
    <property type="entry name" value="LysM"/>
    <property type="match status" value="2"/>
</dbReference>
<keyword evidence="1" id="KW-0147">Chitin-binding</keyword>
<comment type="caution">
    <text evidence="6">The sequence shown here is derived from an EMBL/GenBank/DDBJ whole genome shotgun (WGS) entry which is preliminary data.</text>
</comment>
<evidence type="ECO:0000313" key="6">
    <source>
        <dbReference type="EMBL" id="KAF7303686.1"/>
    </source>
</evidence>
<keyword evidence="4" id="KW-0732">Signal</keyword>
<dbReference type="InterPro" id="IPR052210">
    <property type="entry name" value="LysM1-like"/>
</dbReference>
<gene>
    <name evidence="6" type="ORF">MIND_00598000</name>
</gene>
<evidence type="ECO:0000256" key="3">
    <source>
        <dbReference type="SAM" id="MobiDB-lite"/>
    </source>
</evidence>
<dbReference type="GO" id="GO:0008061">
    <property type="term" value="F:chitin binding"/>
    <property type="evidence" value="ECO:0007669"/>
    <property type="project" value="UniProtKB-KW"/>
</dbReference>
<dbReference type="GeneID" id="59345253"/>
<name>A0A8H6SS35_9AGAR</name>
<accession>A0A8H6SS35</accession>
<dbReference type="EMBL" id="JACAZF010000005">
    <property type="protein sequence ID" value="KAF7303686.1"/>
    <property type="molecule type" value="Genomic_DNA"/>
</dbReference>
<proteinExistence type="predicted"/>
<evidence type="ECO:0000256" key="2">
    <source>
        <dbReference type="ARBA" id="ARBA00023026"/>
    </source>
</evidence>
<dbReference type="PANTHER" id="PTHR34997">
    <property type="entry name" value="AM15"/>
    <property type="match status" value="1"/>
</dbReference>
<keyword evidence="7" id="KW-1185">Reference proteome</keyword>
<dbReference type="InterPro" id="IPR036779">
    <property type="entry name" value="LysM_dom_sf"/>
</dbReference>
<feature type="signal peptide" evidence="4">
    <location>
        <begin position="1"/>
        <end position="18"/>
    </location>
</feature>
<organism evidence="6 7">
    <name type="scientific">Mycena indigotica</name>
    <dbReference type="NCBI Taxonomy" id="2126181"/>
    <lineage>
        <taxon>Eukaryota</taxon>
        <taxon>Fungi</taxon>
        <taxon>Dikarya</taxon>
        <taxon>Basidiomycota</taxon>
        <taxon>Agaricomycotina</taxon>
        <taxon>Agaricomycetes</taxon>
        <taxon>Agaricomycetidae</taxon>
        <taxon>Agaricales</taxon>
        <taxon>Marasmiineae</taxon>
        <taxon>Mycenaceae</taxon>
        <taxon>Mycena</taxon>
    </lineage>
</organism>
<dbReference type="SUPFAM" id="SSF54106">
    <property type="entry name" value="LysM domain"/>
    <property type="match status" value="2"/>
</dbReference>
<sequence length="181" mass="19641">MLALGVAFLLPLLVHSVAVTPLEERDDCNRWYTIQENDICDSISAAHNVSTYQLATVNSNDIDKDCGNLVPGNRLCLGYGNEDCTSTYVVRPNDTCEQITAQFSIGSDVLYANNPLIDAKCENIYIGQVLCVSKTVQVPAGPAASESKPATESKLKPLNNPSPEPETNADDDEDLPYCDEL</sequence>
<reference evidence="6" key="1">
    <citation type="submission" date="2020-05" db="EMBL/GenBank/DDBJ databases">
        <title>Mycena genomes resolve the evolution of fungal bioluminescence.</title>
        <authorList>
            <person name="Tsai I.J."/>
        </authorList>
    </citation>
    <scope>NUCLEOTIDE SEQUENCE</scope>
    <source>
        <strain evidence="6">171206Taipei</strain>
    </source>
</reference>